<organism evidence="4 5">
    <name type="scientific">Segatella copri</name>
    <dbReference type="NCBI Taxonomy" id="165179"/>
    <lineage>
        <taxon>Bacteria</taxon>
        <taxon>Pseudomonadati</taxon>
        <taxon>Bacteroidota</taxon>
        <taxon>Bacteroidia</taxon>
        <taxon>Bacteroidales</taxon>
        <taxon>Prevotellaceae</taxon>
        <taxon>Segatella</taxon>
    </lineage>
</organism>
<evidence type="ECO:0000259" key="3">
    <source>
        <dbReference type="Pfam" id="PF02514"/>
    </source>
</evidence>
<dbReference type="EMBL" id="QSUC01000061">
    <property type="protein sequence ID" value="RGN03601.1"/>
    <property type="molecule type" value="Genomic_DNA"/>
</dbReference>
<protein>
    <submittedName>
        <fullName evidence="4">Cobaltochelatase subunit CobN</fullName>
    </submittedName>
</protein>
<gene>
    <name evidence="4" type="ORF">DXB80_14045</name>
</gene>
<sequence>MKKGLGKIRKIKKKHIFLALVAVIVLGGLAKAYSAWVGTTRIAFLNYQAIELGQISHANDNAMIKLSEITTDDFDHLDDYDMIIVNGMGLRIDENQRKQLEEASYKVPTLTHAATNPANNIVSVDNFDADYLMQYIENGGKKNYQSMLAYIRKFIDGKKFMAPEPERVDERPDYLLTHFDLKDEKGDELGFNSIREYNAFLAKNGLYKKGAPTILLTGFMGVAPDMEKAFEKKGFMVYRINQLQSFIAGHHADSIQANAVVNMAHGRLGDYFVEFLKQKNIPLFSPLNINRLTTDWENDKQGMNGGFMSQSIVTPEIDGAIRPYVVFGQRINKEGLQEVYGIPDRMESFVESVQGYVNLKNKKNSNKRIAIFYFKGPGQNALTASGMEVVPSLYNLLVRLKNEGYNVGKLPANPQELAKMIQAQGSVFGTYAEGAYTQFLKSGHPALVTAQQFAGWTQKALSKKMIKEMNQLYGSFPGKYMATDDGKLAVARLQFGNVALLPQVMAGVGGDSFKIVHGTDQAPPYTYVASYLWARYGFSADALIHFGTHGSLEYTPRKQVALGSNDWSDRLIGVVPHLYIYTIGNVGEAMIAKRRTYAQTQSYLTPPFKESELRQTYKQLSDAIQSYEKKASTEQSLKVKALTVKMGIARELGLDAKQMNKPYSADEIARVENFAEELANEKITGKLYTLGVPYDNDDVRTSVYAMATDPIAYGMLAVDKLKGRAQEGVEKHKQLFDRLYLSKARNTVTQLLGSASVSDEFICRYVGITPAELQMARKVEAMQAAPDPIQMMMQMADQMGGAKEAKPKKVDHRTVSELRAAKVSHKKKIPQMSREAFEKMEQTGRFPDKMMEAIKKGQKWYQQDLKKAKMAKAGKGKASQTGKSSKEKGMMMSKAPKYTRQQIHLAQAITTVEHALQNVGKYSEALRQSPLNEMSSLMNALNGGFTAPSPGGDLIVNPNTLPTGRNLFSINVENTPSEDAWEKAKELCDNTIKMYCERHKGEYPRKVSYTLWSSEFIETEGATIAQILYMLGVEPVRDAFGRVTDLRLIPSKQLGRPRIDVVVQTSGQLRDLAASRLFLINKAIEMAANAKGDKYDNLVKAGVTESERVLVEKGMSPKEAREVSMYRVFGGVNGNYGTGIQEMVTAGDRWDKESQLAEVYLNNMGAFYGDEKNWETVRKAAFEAALTRTDVVVQPRQSNTWGALSLDHVYEFMGGMNLAVRNVTGKDPDAYLADYRNHSNMRMQEVKEAIGIEGRTTIFNPAYIKEKMKGGASSASTFAEIVTNTYGWNVMKPKAIDKEMWDEIYNVYVKDKYNLGTKEFFDKQNPAALMEMTAVMMESARKGMWKATPQQLKDIAKLHTETVNKYKPSCSGFVCDNAKLRNYIASKTDAASAKEYQQNVEQIRDAEAAKNSSDKGMVMKKETLSEDAQKTTTVVSGIVVGVIVIVAFVVLAVYLRRRRKMMSEE</sequence>
<evidence type="ECO:0000256" key="1">
    <source>
        <dbReference type="SAM" id="MobiDB-lite"/>
    </source>
</evidence>
<dbReference type="InterPro" id="IPR003672">
    <property type="entry name" value="CobN/Mg_chltase"/>
</dbReference>
<feature type="transmembrane region" description="Helical" evidence="2">
    <location>
        <begin position="1434"/>
        <end position="1455"/>
    </location>
</feature>
<evidence type="ECO:0000256" key="2">
    <source>
        <dbReference type="SAM" id="Phobius"/>
    </source>
</evidence>
<evidence type="ECO:0000313" key="4">
    <source>
        <dbReference type="EMBL" id="RGN03601.1"/>
    </source>
</evidence>
<keyword evidence="2" id="KW-0472">Membrane</keyword>
<feature type="region of interest" description="Disordered" evidence="1">
    <location>
        <begin position="868"/>
        <end position="891"/>
    </location>
</feature>
<name>A0AA92T1A2_9BACT</name>
<dbReference type="Pfam" id="PF02514">
    <property type="entry name" value="CobN-Mg_chel"/>
    <property type="match status" value="1"/>
</dbReference>
<keyword evidence="2" id="KW-1133">Transmembrane helix</keyword>
<dbReference type="PANTHER" id="PTHR44119">
    <property type="entry name" value="MAGNESIUM-CHELATASE SUBUNIT CHLH, CHLOROPLASTIC"/>
    <property type="match status" value="1"/>
</dbReference>
<dbReference type="Proteomes" id="UP000261245">
    <property type="component" value="Unassembled WGS sequence"/>
</dbReference>
<keyword evidence="2" id="KW-0812">Transmembrane</keyword>
<comment type="caution">
    <text evidence="4">The sequence shown here is derived from an EMBL/GenBank/DDBJ whole genome shotgun (WGS) entry which is preliminary data.</text>
</comment>
<reference evidence="4 5" key="1">
    <citation type="submission" date="2018-08" db="EMBL/GenBank/DDBJ databases">
        <title>A genome reference for cultivated species of the human gut microbiota.</title>
        <authorList>
            <person name="Zou Y."/>
            <person name="Xue W."/>
            <person name="Luo G."/>
        </authorList>
    </citation>
    <scope>NUCLEOTIDE SEQUENCE [LARGE SCALE GENOMIC DNA]</scope>
    <source>
        <strain evidence="4 5">OM06-11</strain>
    </source>
</reference>
<dbReference type="PANTHER" id="PTHR44119:SF4">
    <property type="entry name" value="AEROBIC COBALTOCHELATASE SUBUNIT COBN"/>
    <property type="match status" value="1"/>
</dbReference>
<evidence type="ECO:0000313" key="5">
    <source>
        <dbReference type="Proteomes" id="UP000261245"/>
    </source>
</evidence>
<feature type="domain" description="CobN/magnesium chelatase" evidence="3">
    <location>
        <begin position="134"/>
        <end position="1351"/>
    </location>
</feature>
<proteinExistence type="predicted"/>
<accession>A0AA92T1A2</accession>